<dbReference type="InterPro" id="IPR003130">
    <property type="entry name" value="GED"/>
</dbReference>
<evidence type="ECO:0000313" key="6">
    <source>
        <dbReference type="EMBL" id="OMJ80346.1"/>
    </source>
</evidence>
<dbReference type="PROSITE" id="PS51388">
    <property type="entry name" value="GED"/>
    <property type="match status" value="1"/>
</dbReference>
<evidence type="ECO:0000259" key="4">
    <source>
        <dbReference type="PROSITE" id="PS51388"/>
    </source>
</evidence>
<accession>A0A1R2BUB7</accession>
<dbReference type="SMART" id="SM00302">
    <property type="entry name" value="GED"/>
    <property type="match status" value="1"/>
</dbReference>
<evidence type="ECO:0000259" key="5">
    <source>
        <dbReference type="PROSITE" id="PS51718"/>
    </source>
</evidence>
<dbReference type="PROSITE" id="PS51718">
    <property type="entry name" value="G_DYNAMIN_2"/>
    <property type="match status" value="1"/>
</dbReference>
<dbReference type="InterPro" id="IPR019762">
    <property type="entry name" value="Dynamin_GTPase_CS"/>
</dbReference>
<keyword evidence="2 3" id="KW-0342">GTP-binding</keyword>
<name>A0A1R2BUB7_9CILI</name>
<keyword evidence="1 3" id="KW-0547">Nucleotide-binding</keyword>
<gene>
    <name evidence="6" type="ORF">SteCoe_19388</name>
</gene>
<dbReference type="SUPFAM" id="SSF52540">
    <property type="entry name" value="P-loop containing nucleoside triphosphate hydrolases"/>
    <property type="match status" value="1"/>
</dbReference>
<dbReference type="CDD" id="cd08771">
    <property type="entry name" value="DLP_1"/>
    <property type="match status" value="1"/>
</dbReference>
<evidence type="ECO:0000256" key="2">
    <source>
        <dbReference type="ARBA" id="ARBA00023134"/>
    </source>
</evidence>
<dbReference type="Pfam" id="PF02212">
    <property type="entry name" value="GED"/>
    <property type="match status" value="1"/>
</dbReference>
<dbReference type="InterPro" id="IPR020850">
    <property type="entry name" value="GED_dom"/>
</dbReference>
<dbReference type="GO" id="GO:0005525">
    <property type="term" value="F:GTP binding"/>
    <property type="evidence" value="ECO:0007669"/>
    <property type="project" value="UniProtKB-KW"/>
</dbReference>
<dbReference type="EMBL" id="MPUH01000427">
    <property type="protein sequence ID" value="OMJ80346.1"/>
    <property type="molecule type" value="Genomic_DNA"/>
</dbReference>
<dbReference type="InterPro" id="IPR001401">
    <property type="entry name" value="Dynamin_GTPase"/>
</dbReference>
<dbReference type="GO" id="GO:0008017">
    <property type="term" value="F:microtubule binding"/>
    <property type="evidence" value="ECO:0007669"/>
    <property type="project" value="TreeGrafter"/>
</dbReference>
<keyword evidence="7" id="KW-1185">Reference proteome</keyword>
<dbReference type="SMART" id="SM00053">
    <property type="entry name" value="DYNc"/>
    <property type="match status" value="1"/>
</dbReference>
<dbReference type="Proteomes" id="UP000187209">
    <property type="component" value="Unassembled WGS sequence"/>
</dbReference>
<dbReference type="InterPro" id="IPR022812">
    <property type="entry name" value="Dynamin"/>
</dbReference>
<dbReference type="GO" id="GO:0005874">
    <property type="term" value="C:microtubule"/>
    <property type="evidence" value="ECO:0007669"/>
    <property type="project" value="TreeGrafter"/>
</dbReference>
<dbReference type="InterPro" id="IPR045063">
    <property type="entry name" value="Dynamin_N"/>
</dbReference>
<organism evidence="6 7">
    <name type="scientific">Stentor coeruleus</name>
    <dbReference type="NCBI Taxonomy" id="5963"/>
    <lineage>
        <taxon>Eukaryota</taxon>
        <taxon>Sar</taxon>
        <taxon>Alveolata</taxon>
        <taxon>Ciliophora</taxon>
        <taxon>Postciliodesmatophora</taxon>
        <taxon>Heterotrichea</taxon>
        <taxon>Heterotrichida</taxon>
        <taxon>Stentoridae</taxon>
        <taxon>Stentor</taxon>
    </lineage>
</organism>
<feature type="domain" description="Dynamin-type G" evidence="5">
    <location>
        <begin position="23"/>
        <end position="291"/>
    </location>
</feature>
<protein>
    <recommendedName>
        <fullName evidence="8">Dynamin-type G domain-containing protein</fullName>
    </recommendedName>
</protein>
<evidence type="ECO:0008006" key="8">
    <source>
        <dbReference type="Google" id="ProtNLM"/>
    </source>
</evidence>
<dbReference type="PANTHER" id="PTHR11566">
    <property type="entry name" value="DYNAMIN"/>
    <property type="match status" value="1"/>
</dbReference>
<evidence type="ECO:0000256" key="1">
    <source>
        <dbReference type="ARBA" id="ARBA00022741"/>
    </source>
</evidence>
<dbReference type="GO" id="GO:0005737">
    <property type="term" value="C:cytoplasm"/>
    <property type="evidence" value="ECO:0007669"/>
    <property type="project" value="TreeGrafter"/>
</dbReference>
<dbReference type="OrthoDB" id="5061070at2759"/>
<proteinExistence type="inferred from homology"/>
<dbReference type="AlphaFoldDB" id="A0A1R2BUB7"/>
<dbReference type="GO" id="GO:0003924">
    <property type="term" value="F:GTPase activity"/>
    <property type="evidence" value="ECO:0007669"/>
    <property type="project" value="InterPro"/>
</dbReference>
<dbReference type="PRINTS" id="PR00195">
    <property type="entry name" value="DYNAMIN"/>
</dbReference>
<dbReference type="GO" id="GO:0016020">
    <property type="term" value="C:membrane"/>
    <property type="evidence" value="ECO:0007669"/>
    <property type="project" value="TreeGrafter"/>
</dbReference>
<dbReference type="Pfam" id="PF01031">
    <property type="entry name" value="Dynamin_M"/>
    <property type="match status" value="1"/>
</dbReference>
<dbReference type="Gene3D" id="1.20.120.1240">
    <property type="entry name" value="Dynamin, middle domain"/>
    <property type="match status" value="1"/>
</dbReference>
<sequence length="642" mass="72736">MDKLIPVINRLQDALGTIHTKVNLELPQIVVVGAQSSGKSSVLESIVGKDFLPRGSGIVTRRPLVLHLTQTHTNDEWGEFTHMPGKKFKDFDKIRHEIEAETERLLGKKANISNESIFLRIYSPNVLDVTLVDLPGLTKVPVGDQPIDIEAQIRRMILDFITNPNSIILAISNANQDLANSDSLKLAREVDPTGDRTLGVITKIDLMDKGTDAMEMLKGKLYPLKLGYVGVMCRSQADINANKLIKKHIEDEKKFFMTHEKYRVIAHSMGIPHLSWKLNKLLMHHIKAVLPDLKKKVSEMIRSNEEQLRTYGFPLSENRDLQGVVMLNVITSYATSFSNAVEGKTLTEAGTELEGGAKIRDILLRKFIQHLKNMDALNSMDDSDIKNIIDSSCGVMSSLLIPEAAFNMLLKMQIKRLLDPSQTVIMEVYDQLKILSSDIIIPEAVRFPNLQPAILSVVDNVLEDCLKPAQDFINDFIEIQQAYVNSFHPDCINVREALHRAEKDVEEIDPSMHNSTLLLDKSREFDSWGKTDARFETSEDEKNELIQVYTIRHLLTSYFDVIKKNVGDYVSKAVMSFLVIKVRDKIQTDLISKLYNNEKFNELFAENSDIPFKRKALEDQMIGLNIASKILSEVRDFDLEHN</sequence>
<dbReference type="Pfam" id="PF00350">
    <property type="entry name" value="Dynamin_N"/>
    <property type="match status" value="1"/>
</dbReference>
<dbReference type="InterPro" id="IPR030381">
    <property type="entry name" value="G_DYNAMIN_dom"/>
</dbReference>
<feature type="domain" description="GED" evidence="4">
    <location>
        <begin position="548"/>
        <end position="639"/>
    </location>
</feature>
<evidence type="ECO:0000313" key="7">
    <source>
        <dbReference type="Proteomes" id="UP000187209"/>
    </source>
</evidence>
<evidence type="ECO:0000256" key="3">
    <source>
        <dbReference type="RuleBase" id="RU003932"/>
    </source>
</evidence>
<dbReference type="InterPro" id="IPR027417">
    <property type="entry name" value="P-loop_NTPase"/>
</dbReference>
<dbReference type="Gene3D" id="3.40.50.300">
    <property type="entry name" value="P-loop containing nucleotide triphosphate hydrolases"/>
    <property type="match status" value="1"/>
</dbReference>
<dbReference type="InterPro" id="IPR000375">
    <property type="entry name" value="Dynamin_stalk"/>
</dbReference>
<comment type="similarity">
    <text evidence="3">Belongs to the TRAFAC class dynamin-like GTPase superfamily. Dynamin/Fzo/YdjA family.</text>
</comment>
<comment type="caution">
    <text evidence="6">The sequence shown here is derived from an EMBL/GenBank/DDBJ whole genome shotgun (WGS) entry which is preliminary data.</text>
</comment>
<dbReference type="PROSITE" id="PS00410">
    <property type="entry name" value="G_DYNAMIN_1"/>
    <property type="match status" value="1"/>
</dbReference>
<dbReference type="FunFam" id="3.40.50.300:FF:001027">
    <property type="entry name" value="dynamin-related protein 3A"/>
    <property type="match status" value="1"/>
</dbReference>
<reference evidence="6 7" key="1">
    <citation type="submission" date="2016-11" db="EMBL/GenBank/DDBJ databases">
        <title>The macronuclear genome of Stentor coeruleus: a giant cell with tiny introns.</title>
        <authorList>
            <person name="Slabodnick M."/>
            <person name="Ruby J.G."/>
            <person name="Reiff S.B."/>
            <person name="Swart E.C."/>
            <person name="Gosai S."/>
            <person name="Prabakaran S."/>
            <person name="Witkowska E."/>
            <person name="Larue G.E."/>
            <person name="Fisher S."/>
            <person name="Freeman R.M."/>
            <person name="Gunawardena J."/>
            <person name="Chu W."/>
            <person name="Stover N.A."/>
            <person name="Gregory B.D."/>
            <person name="Nowacki M."/>
            <person name="Derisi J."/>
            <person name="Roy S.W."/>
            <person name="Marshall W.F."/>
            <person name="Sood P."/>
        </authorList>
    </citation>
    <scope>NUCLEOTIDE SEQUENCE [LARGE SCALE GENOMIC DNA]</scope>
    <source>
        <strain evidence="6">WM001</strain>
    </source>
</reference>